<name>A0A7S9Q4I8_9PSED</name>
<keyword evidence="1" id="KW-0175">Coiled coil</keyword>
<protein>
    <submittedName>
        <fullName evidence="2">Uncharacterized protein</fullName>
    </submittedName>
</protein>
<evidence type="ECO:0000256" key="1">
    <source>
        <dbReference type="SAM" id="Coils"/>
    </source>
</evidence>
<reference evidence="2 3" key="1">
    <citation type="submission" date="2020-11" db="EMBL/GenBank/DDBJ databases">
        <title>Pseudomonas fulva producing VIM-24.</title>
        <authorList>
            <person name="Liu S."/>
        </authorList>
    </citation>
    <scope>NUCLEOTIDE SEQUENCE [LARGE SCALE GENOMIC DNA]</scope>
    <source>
        <strain evidence="2 3">ZDHY414</strain>
    </source>
</reference>
<feature type="coiled-coil region" evidence="1">
    <location>
        <begin position="317"/>
        <end position="361"/>
    </location>
</feature>
<evidence type="ECO:0000313" key="2">
    <source>
        <dbReference type="EMBL" id="QPH50351.1"/>
    </source>
</evidence>
<proteinExistence type="predicted"/>
<dbReference type="RefSeq" id="WP_181073819.1">
    <property type="nucleotide sequence ID" value="NZ_CP064943.1"/>
</dbReference>
<evidence type="ECO:0000313" key="3">
    <source>
        <dbReference type="Proteomes" id="UP000594430"/>
    </source>
</evidence>
<organism evidence="2 3">
    <name type="scientific">Pseudomonas fulva</name>
    <dbReference type="NCBI Taxonomy" id="47880"/>
    <lineage>
        <taxon>Bacteria</taxon>
        <taxon>Pseudomonadati</taxon>
        <taxon>Pseudomonadota</taxon>
        <taxon>Gammaproteobacteria</taxon>
        <taxon>Pseudomonadales</taxon>
        <taxon>Pseudomonadaceae</taxon>
        <taxon>Pseudomonas</taxon>
    </lineage>
</organism>
<gene>
    <name evidence="2" type="ORF">IZU98_06440</name>
</gene>
<feature type="coiled-coil region" evidence="1">
    <location>
        <begin position="229"/>
        <end position="263"/>
    </location>
</feature>
<dbReference type="Proteomes" id="UP000594430">
    <property type="component" value="Chromosome"/>
</dbReference>
<dbReference type="AlphaFoldDB" id="A0A7S9Q4I8"/>
<sequence>MQTLLSGLSEQASRAYIGALWDNTHAFAWKPAAQLIGALGAVNDTDTRPVVWLYRAPWNWLTDGNQDDIAAALKQWQMEQRAVLQLRRTLRQRLTLVNIDRVLPHSLFERLGIAHNDQSVQLRHDPLASTLAGVFEQVSPEIWTLYESLEAASWTPSGEPEFRSNRLAPTLTGLIELLSVLQLGQQHPIVQLRLHEQESTIKALRCKVERAHSGMFSDQRENEQRHLQLQQARQLSAEHEAENLSLRNQCTALQHQITQLIKEMSEQPQPAGVTNSIPPHVADENVQLMAQLRQVQSELEKREFECLTLSGNCTKLKQDLDQNIAAYQQACKELASTEKNANSLSEENETLLSQLHLVQEELENYYLANREILCAMDQSNNTLHRARKLISRVAAHV</sequence>
<dbReference type="EMBL" id="CP064946">
    <property type="protein sequence ID" value="QPH50351.1"/>
    <property type="molecule type" value="Genomic_DNA"/>
</dbReference>
<accession>A0A7S9Q4I8</accession>